<keyword evidence="2" id="KW-0408">Iron</keyword>
<dbReference type="InterPro" id="IPR028431">
    <property type="entry name" value="NADP_DH_HndA-like"/>
</dbReference>
<sequence>MSSNNEERKRRNDLRGELIDKFPRDRSYLLPALHFLQEKFSFLSDWGLEVLGWHLGVPASEVYGTATTYTELLLSPPAEKIVSVCDGVACRENGAVQILEFLSNKTSSDLEVQKTDCAFMCSVAPAVSVDHRWYGRQVPGDALLRLVEN</sequence>
<dbReference type="Gene3D" id="3.40.30.10">
    <property type="entry name" value="Glutaredoxin"/>
    <property type="match status" value="1"/>
</dbReference>
<dbReference type="CDD" id="cd02980">
    <property type="entry name" value="TRX_Fd_family"/>
    <property type="match status" value="1"/>
</dbReference>
<protein>
    <recommendedName>
        <fullName evidence="5">NADH-quinone oxidoreductase subunit E</fullName>
    </recommendedName>
</protein>
<dbReference type="Pfam" id="PF01257">
    <property type="entry name" value="2Fe-2S_thioredx"/>
    <property type="match status" value="1"/>
</dbReference>
<evidence type="ECO:0000313" key="4">
    <source>
        <dbReference type="EMBL" id="SVA48419.1"/>
    </source>
</evidence>
<dbReference type="AlphaFoldDB" id="A0A381W796"/>
<organism evidence="4">
    <name type="scientific">marine metagenome</name>
    <dbReference type="NCBI Taxonomy" id="408172"/>
    <lineage>
        <taxon>unclassified sequences</taxon>
        <taxon>metagenomes</taxon>
        <taxon>ecological metagenomes</taxon>
    </lineage>
</organism>
<evidence type="ECO:0008006" key="5">
    <source>
        <dbReference type="Google" id="ProtNLM"/>
    </source>
</evidence>
<reference evidence="4" key="1">
    <citation type="submission" date="2018-05" db="EMBL/GenBank/DDBJ databases">
        <authorList>
            <person name="Lanie J.A."/>
            <person name="Ng W.-L."/>
            <person name="Kazmierczak K.M."/>
            <person name="Andrzejewski T.M."/>
            <person name="Davidsen T.M."/>
            <person name="Wayne K.J."/>
            <person name="Tettelin H."/>
            <person name="Glass J.I."/>
            <person name="Rusch D."/>
            <person name="Podicherti R."/>
            <person name="Tsui H.-C.T."/>
            <person name="Winkler M.E."/>
        </authorList>
    </citation>
    <scope>NUCLEOTIDE SEQUENCE</scope>
</reference>
<proteinExistence type="predicted"/>
<name>A0A381W796_9ZZZZ</name>
<dbReference type="GO" id="GO:0051536">
    <property type="term" value="F:iron-sulfur cluster binding"/>
    <property type="evidence" value="ECO:0007669"/>
    <property type="project" value="UniProtKB-KW"/>
</dbReference>
<gene>
    <name evidence="4" type="ORF">METZ01_LOCUS101273</name>
</gene>
<evidence type="ECO:0000256" key="1">
    <source>
        <dbReference type="ARBA" id="ARBA00022723"/>
    </source>
</evidence>
<evidence type="ECO:0000256" key="3">
    <source>
        <dbReference type="ARBA" id="ARBA00023014"/>
    </source>
</evidence>
<dbReference type="Gene3D" id="1.10.10.1590">
    <property type="entry name" value="NADH-quinone oxidoreductase subunit E"/>
    <property type="match status" value="1"/>
</dbReference>
<evidence type="ECO:0000256" key="2">
    <source>
        <dbReference type="ARBA" id="ARBA00023004"/>
    </source>
</evidence>
<dbReference type="PANTHER" id="PTHR43342:SF1">
    <property type="entry name" value="BIFURCATING [FEFE] HYDROGENASE GAMMA SUBUNIT"/>
    <property type="match status" value="1"/>
</dbReference>
<keyword evidence="3" id="KW-0411">Iron-sulfur</keyword>
<dbReference type="InterPro" id="IPR041921">
    <property type="entry name" value="NuoE_N"/>
</dbReference>
<dbReference type="GO" id="GO:0046872">
    <property type="term" value="F:metal ion binding"/>
    <property type="evidence" value="ECO:0007669"/>
    <property type="project" value="UniProtKB-KW"/>
</dbReference>
<accession>A0A381W796</accession>
<dbReference type="SUPFAM" id="SSF52833">
    <property type="entry name" value="Thioredoxin-like"/>
    <property type="match status" value="1"/>
</dbReference>
<keyword evidence="1" id="KW-0479">Metal-binding</keyword>
<dbReference type="PANTHER" id="PTHR43342">
    <property type="entry name" value="NADH-QUINONE OXIDOREDUCTASE, E SUBUNIT"/>
    <property type="match status" value="1"/>
</dbReference>
<dbReference type="InterPro" id="IPR036249">
    <property type="entry name" value="Thioredoxin-like_sf"/>
</dbReference>
<dbReference type="EMBL" id="UINC01010926">
    <property type="protein sequence ID" value="SVA48419.1"/>
    <property type="molecule type" value="Genomic_DNA"/>
</dbReference>